<evidence type="ECO:0000256" key="10">
    <source>
        <dbReference type="ARBA" id="ARBA00023163"/>
    </source>
</evidence>
<feature type="region of interest" description="Disordered" evidence="16">
    <location>
        <begin position="34"/>
        <end position="62"/>
    </location>
</feature>
<dbReference type="SMART" id="SM00355">
    <property type="entry name" value="ZnF_C2H2"/>
    <property type="match status" value="5"/>
</dbReference>
<keyword evidence="8" id="KW-0805">Transcription regulation</keyword>
<evidence type="ECO:0000256" key="12">
    <source>
        <dbReference type="ARBA" id="ARBA00037948"/>
    </source>
</evidence>
<dbReference type="InterPro" id="IPR036236">
    <property type="entry name" value="Znf_C2H2_sf"/>
</dbReference>
<dbReference type="GO" id="GO:0005634">
    <property type="term" value="C:nucleus"/>
    <property type="evidence" value="ECO:0007669"/>
    <property type="project" value="UniProtKB-SubCell"/>
</dbReference>
<organism evidence="18">
    <name type="scientific">Phallusia mammillata</name>
    <dbReference type="NCBI Taxonomy" id="59560"/>
    <lineage>
        <taxon>Eukaryota</taxon>
        <taxon>Metazoa</taxon>
        <taxon>Chordata</taxon>
        <taxon>Tunicata</taxon>
        <taxon>Ascidiacea</taxon>
        <taxon>Phlebobranchia</taxon>
        <taxon>Ascidiidae</taxon>
        <taxon>Phallusia</taxon>
    </lineage>
</organism>
<feature type="domain" description="C2H2-type" evidence="17">
    <location>
        <begin position="307"/>
        <end position="334"/>
    </location>
</feature>
<evidence type="ECO:0000256" key="4">
    <source>
        <dbReference type="ARBA" id="ARBA00022723"/>
    </source>
</evidence>
<sequence>MTSIESILLPRKFETKGIQDNSFPRDYISNGNDSFYSNSDSGASTSSPTSSLTSAGSGSGDSDEGVFLKKGVKYLGSLEADEPIDLSCHRRGKTENINFTKNIETTRSPPAPVLPMPFVYPSSLLQWPYLFPPATLGSMNPFAPVSASLFNPGLYSQHTSAAKIAASKQKSDDSTGVLSQFQAIMASQSGECLPSRDPSILADFAKVYKQGEKRRATSPVHHNKKQNEMTNFAMYHNLPTMVAPQFGNVIGGVKRRRQSDDQKEQAAPPSDKKLKQGNEKFSSTEHNQYTSDGLVRPQPVNFKPCRLPCDVCGRTYATIGALAKHAKTHEDPEAGSKFNCKICKKECTSLGALRMHIRTHTLPCECHICGKAFSRTWLLQGHIRTHTGEKPYECTVCSRAFADRSNLRAHMQTHETVKRYSCITCEKTFSRISLLKRHQTHCDVTKPQCDA</sequence>
<dbReference type="Pfam" id="PF13912">
    <property type="entry name" value="zf-C2H2_6"/>
    <property type="match status" value="1"/>
</dbReference>
<accession>A0A6F9DTT1</accession>
<feature type="compositionally biased region" description="Basic and acidic residues" evidence="16">
    <location>
        <begin position="258"/>
        <end position="278"/>
    </location>
</feature>
<gene>
    <name evidence="18" type="primary">Snai</name>
</gene>
<dbReference type="InterPro" id="IPR013087">
    <property type="entry name" value="Znf_C2H2_type"/>
</dbReference>
<evidence type="ECO:0000256" key="8">
    <source>
        <dbReference type="ARBA" id="ARBA00023015"/>
    </source>
</evidence>
<keyword evidence="9" id="KW-0238">DNA-binding</keyword>
<protein>
    <recommendedName>
        <fullName evidence="13">Zinc finger protein SNAI2</fullName>
    </recommendedName>
    <alternativeName>
        <fullName evidence="14">Protein snail homolog 2</fullName>
    </alternativeName>
</protein>
<dbReference type="GO" id="GO:0000978">
    <property type="term" value="F:RNA polymerase II cis-regulatory region sequence-specific DNA binding"/>
    <property type="evidence" value="ECO:0007669"/>
    <property type="project" value="TreeGrafter"/>
</dbReference>
<dbReference type="PROSITE" id="PS50157">
    <property type="entry name" value="ZINC_FINGER_C2H2_2"/>
    <property type="match status" value="5"/>
</dbReference>
<feature type="domain" description="C2H2-type" evidence="17">
    <location>
        <begin position="420"/>
        <end position="447"/>
    </location>
</feature>
<evidence type="ECO:0000313" key="18">
    <source>
        <dbReference type="EMBL" id="CAB3266420.1"/>
    </source>
</evidence>
<keyword evidence="2" id="KW-0217">Developmental protein</keyword>
<dbReference type="PANTHER" id="PTHR24388">
    <property type="entry name" value="ZINC FINGER PROTEIN"/>
    <property type="match status" value="1"/>
</dbReference>
<evidence type="ECO:0000256" key="7">
    <source>
        <dbReference type="ARBA" id="ARBA00022833"/>
    </source>
</evidence>
<name>A0A6F9DTT1_9ASCI</name>
<feature type="region of interest" description="Disordered" evidence="16">
    <location>
        <begin position="253"/>
        <end position="295"/>
    </location>
</feature>
<dbReference type="Pfam" id="PF00096">
    <property type="entry name" value="zf-C2H2"/>
    <property type="match status" value="3"/>
</dbReference>
<dbReference type="PANTHER" id="PTHR24388:SF42">
    <property type="entry name" value="ZINC FINGER PROTEIN SNAI2"/>
    <property type="match status" value="1"/>
</dbReference>
<evidence type="ECO:0000256" key="1">
    <source>
        <dbReference type="ARBA" id="ARBA00004123"/>
    </source>
</evidence>
<comment type="similarity">
    <text evidence="12">Belongs to the snail C2H2-type zinc-finger protein family.</text>
</comment>
<proteinExistence type="evidence at transcript level"/>
<dbReference type="AlphaFoldDB" id="A0A6F9DTT1"/>
<evidence type="ECO:0000256" key="5">
    <source>
        <dbReference type="ARBA" id="ARBA00022737"/>
    </source>
</evidence>
<reference evidence="18" key="1">
    <citation type="submission" date="2020-04" db="EMBL/GenBank/DDBJ databases">
        <authorList>
            <person name="Neveu A P."/>
        </authorList>
    </citation>
    <scope>NUCLEOTIDE SEQUENCE</scope>
    <source>
        <tissue evidence="18">Whole embryo</tissue>
    </source>
</reference>
<dbReference type="EMBL" id="LR790558">
    <property type="protein sequence ID" value="CAB3266420.1"/>
    <property type="molecule type" value="mRNA"/>
</dbReference>
<evidence type="ECO:0000256" key="3">
    <source>
        <dbReference type="ARBA" id="ARBA00022491"/>
    </source>
</evidence>
<comment type="subcellular location">
    <subcellularLocation>
        <location evidence="1">Nucleus</location>
    </subcellularLocation>
</comment>
<feature type="compositionally biased region" description="Low complexity" evidence="16">
    <location>
        <begin position="37"/>
        <end position="56"/>
    </location>
</feature>
<evidence type="ECO:0000256" key="11">
    <source>
        <dbReference type="ARBA" id="ARBA00023242"/>
    </source>
</evidence>
<dbReference type="GO" id="GO:0008270">
    <property type="term" value="F:zinc ion binding"/>
    <property type="evidence" value="ECO:0007669"/>
    <property type="project" value="UniProtKB-KW"/>
</dbReference>
<keyword evidence="3" id="KW-0678">Repressor</keyword>
<dbReference type="GO" id="GO:0000981">
    <property type="term" value="F:DNA-binding transcription factor activity, RNA polymerase II-specific"/>
    <property type="evidence" value="ECO:0007669"/>
    <property type="project" value="TreeGrafter"/>
</dbReference>
<feature type="domain" description="C2H2-type" evidence="17">
    <location>
        <begin position="392"/>
        <end position="419"/>
    </location>
</feature>
<keyword evidence="4" id="KW-0479">Metal-binding</keyword>
<dbReference type="FunFam" id="3.30.160.60:FF:000085">
    <property type="entry name" value="Snail zinc finger protein"/>
    <property type="match status" value="1"/>
</dbReference>
<dbReference type="FunFam" id="3.30.160.60:FF:000043">
    <property type="entry name" value="Scratch family zinc finger 2"/>
    <property type="match status" value="1"/>
</dbReference>
<evidence type="ECO:0000256" key="2">
    <source>
        <dbReference type="ARBA" id="ARBA00022473"/>
    </source>
</evidence>
<dbReference type="Gene3D" id="3.30.160.60">
    <property type="entry name" value="Classic Zinc Finger"/>
    <property type="match status" value="4"/>
</dbReference>
<feature type="domain" description="C2H2-type" evidence="17">
    <location>
        <begin position="364"/>
        <end position="391"/>
    </location>
</feature>
<evidence type="ECO:0000259" key="17">
    <source>
        <dbReference type="PROSITE" id="PS50157"/>
    </source>
</evidence>
<evidence type="ECO:0000256" key="9">
    <source>
        <dbReference type="ARBA" id="ARBA00023125"/>
    </source>
</evidence>
<keyword evidence="11" id="KW-0539">Nucleus</keyword>
<dbReference type="SUPFAM" id="SSF57667">
    <property type="entry name" value="beta-beta-alpha zinc fingers"/>
    <property type="match status" value="3"/>
</dbReference>
<evidence type="ECO:0000256" key="14">
    <source>
        <dbReference type="ARBA" id="ARBA00041994"/>
    </source>
</evidence>
<evidence type="ECO:0000256" key="15">
    <source>
        <dbReference type="PROSITE-ProRule" id="PRU00042"/>
    </source>
</evidence>
<dbReference type="PROSITE" id="PS00028">
    <property type="entry name" value="ZINC_FINGER_C2H2_1"/>
    <property type="match status" value="4"/>
</dbReference>
<keyword evidence="10" id="KW-0804">Transcription</keyword>
<keyword evidence="7" id="KW-0862">Zinc</keyword>
<keyword evidence="5" id="KW-0677">Repeat</keyword>
<feature type="compositionally biased region" description="Polar residues" evidence="16">
    <location>
        <begin position="279"/>
        <end position="291"/>
    </location>
</feature>
<evidence type="ECO:0000256" key="16">
    <source>
        <dbReference type="SAM" id="MobiDB-lite"/>
    </source>
</evidence>
<dbReference type="InterPro" id="IPR050527">
    <property type="entry name" value="Snail/Krueppel_Znf"/>
</dbReference>
<feature type="domain" description="C2H2-type" evidence="17">
    <location>
        <begin position="338"/>
        <end position="361"/>
    </location>
</feature>
<keyword evidence="6 15" id="KW-0863">Zinc-finger</keyword>
<evidence type="ECO:0000256" key="6">
    <source>
        <dbReference type="ARBA" id="ARBA00022771"/>
    </source>
</evidence>
<evidence type="ECO:0000256" key="13">
    <source>
        <dbReference type="ARBA" id="ARBA00041200"/>
    </source>
</evidence>